<keyword evidence="4" id="KW-1185">Reference proteome</keyword>
<dbReference type="SUPFAM" id="SSF54975">
    <property type="entry name" value="Acylphosphatase/BLUF domain-like"/>
    <property type="match status" value="1"/>
</dbReference>
<accession>A0A4Z0BKZ2</accession>
<dbReference type="EMBL" id="SMLL01000004">
    <property type="protein sequence ID" value="TFY99992.1"/>
    <property type="molecule type" value="Genomic_DNA"/>
</dbReference>
<evidence type="ECO:0000259" key="2">
    <source>
        <dbReference type="PROSITE" id="PS50925"/>
    </source>
</evidence>
<protein>
    <submittedName>
        <fullName evidence="3">BLUF domain-containing protein</fullName>
    </submittedName>
</protein>
<dbReference type="PROSITE" id="PS50925">
    <property type="entry name" value="BLUF"/>
    <property type="match status" value="1"/>
</dbReference>
<feature type="region of interest" description="Disordered" evidence="1">
    <location>
        <begin position="35"/>
        <end position="62"/>
    </location>
</feature>
<dbReference type="InterPro" id="IPR036046">
    <property type="entry name" value="Acylphosphatase-like_dom_sf"/>
</dbReference>
<dbReference type="Proteomes" id="UP000297564">
    <property type="component" value="Unassembled WGS sequence"/>
</dbReference>
<evidence type="ECO:0000256" key="1">
    <source>
        <dbReference type="SAM" id="MobiDB-lite"/>
    </source>
</evidence>
<sequence length="189" mass="21037">MPGPILRRPAGRCDRFAPGQALKSGRITPLFRAGTHRRQTRMGCTLRPSRMHEPASSASSPASLPLRSIGYVSTATTPLTPPQLQELLAFSRRTNQEAGITGLLLHCGGNFMQVIEGPSLALQATQARIRRSAAHHGIIQLFDEPIEARDFADWDMACRSIGQPQLRQVTEATPSFRRQLLKDFWERNR</sequence>
<dbReference type="GO" id="GO:0009882">
    <property type="term" value="F:blue light photoreceptor activity"/>
    <property type="evidence" value="ECO:0007669"/>
    <property type="project" value="InterPro"/>
</dbReference>
<evidence type="ECO:0000313" key="3">
    <source>
        <dbReference type="EMBL" id="TFY99992.1"/>
    </source>
</evidence>
<proteinExistence type="predicted"/>
<dbReference type="AlphaFoldDB" id="A0A4Z0BKZ2"/>
<dbReference type="Gene3D" id="3.30.70.100">
    <property type="match status" value="1"/>
</dbReference>
<reference evidence="3 4" key="1">
    <citation type="submission" date="2019-03" db="EMBL/GenBank/DDBJ databases">
        <title>Ramlibacter rhizophilus CCTCC AB2015357, whole genome shotgun sequence.</title>
        <authorList>
            <person name="Zhang X."/>
            <person name="Feng G."/>
            <person name="Zhu H."/>
        </authorList>
    </citation>
    <scope>NUCLEOTIDE SEQUENCE [LARGE SCALE GENOMIC DNA]</scope>
    <source>
        <strain evidence="3 4">CCTCC AB2015357</strain>
    </source>
</reference>
<name>A0A4Z0BKZ2_9BURK</name>
<evidence type="ECO:0000313" key="4">
    <source>
        <dbReference type="Proteomes" id="UP000297564"/>
    </source>
</evidence>
<comment type="caution">
    <text evidence="3">The sequence shown here is derived from an EMBL/GenBank/DDBJ whole genome shotgun (WGS) entry which is preliminary data.</text>
</comment>
<dbReference type="Pfam" id="PF04940">
    <property type="entry name" value="BLUF"/>
    <property type="match status" value="1"/>
</dbReference>
<gene>
    <name evidence="3" type="ORF">EZ242_12760</name>
</gene>
<dbReference type="InterPro" id="IPR007024">
    <property type="entry name" value="BLUF_domain"/>
</dbReference>
<feature type="domain" description="BLUF" evidence="2">
    <location>
        <begin position="66"/>
        <end position="157"/>
    </location>
</feature>
<dbReference type="OrthoDB" id="8586885at2"/>
<dbReference type="GO" id="GO:0071949">
    <property type="term" value="F:FAD binding"/>
    <property type="evidence" value="ECO:0007669"/>
    <property type="project" value="InterPro"/>
</dbReference>
<organism evidence="3 4">
    <name type="scientific">Ramlibacter rhizophilus</name>
    <dbReference type="NCBI Taxonomy" id="1781167"/>
    <lineage>
        <taxon>Bacteria</taxon>
        <taxon>Pseudomonadati</taxon>
        <taxon>Pseudomonadota</taxon>
        <taxon>Betaproteobacteria</taxon>
        <taxon>Burkholderiales</taxon>
        <taxon>Comamonadaceae</taxon>
        <taxon>Ramlibacter</taxon>
    </lineage>
</organism>
<dbReference type="SMART" id="SM01034">
    <property type="entry name" value="BLUF"/>
    <property type="match status" value="1"/>
</dbReference>